<dbReference type="GO" id="GO:0005886">
    <property type="term" value="C:plasma membrane"/>
    <property type="evidence" value="ECO:0007669"/>
    <property type="project" value="UniProtKB-SubCell"/>
</dbReference>
<feature type="transmembrane region" description="Helical" evidence="7">
    <location>
        <begin position="352"/>
        <end position="374"/>
    </location>
</feature>
<dbReference type="Pfam" id="PF05977">
    <property type="entry name" value="MFS_3"/>
    <property type="match status" value="1"/>
</dbReference>
<feature type="transmembrane region" description="Helical" evidence="7">
    <location>
        <begin position="53"/>
        <end position="74"/>
    </location>
</feature>
<comment type="subcellular location">
    <subcellularLocation>
        <location evidence="1">Cell membrane</location>
        <topology evidence="1">Multi-pass membrane protein</topology>
    </subcellularLocation>
</comment>
<feature type="transmembrane region" description="Helical" evidence="7">
    <location>
        <begin position="317"/>
        <end position="340"/>
    </location>
</feature>
<dbReference type="Gene3D" id="1.20.1250.20">
    <property type="entry name" value="MFS general substrate transporter like domains"/>
    <property type="match status" value="1"/>
</dbReference>
<reference evidence="8" key="1">
    <citation type="submission" date="2020-05" db="EMBL/GenBank/DDBJ databases">
        <authorList>
            <person name="Chiriac C."/>
            <person name="Salcher M."/>
            <person name="Ghai R."/>
            <person name="Kavagutti S V."/>
        </authorList>
    </citation>
    <scope>NUCLEOTIDE SEQUENCE</scope>
</reference>
<evidence type="ECO:0000256" key="5">
    <source>
        <dbReference type="ARBA" id="ARBA00022989"/>
    </source>
</evidence>
<keyword evidence="2" id="KW-0813">Transport</keyword>
<feature type="transmembrane region" description="Helical" evidence="7">
    <location>
        <begin position="172"/>
        <end position="198"/>
    </location>
</feature>
<feature type="transmembrane region" description="Helical" evidence="7">
    <location>
        <begin position="233"/>
        <end position="254"/>
    </location>
</feature>
<protein>
    <submittedName>
        <fullName evidence="8">Unannotated protein</fullName>
    </submittedName>
</protein>
<feature type="transmembrane region" description="Helical" evidence="7">
    <location>
        <begin position="380"/>
        <end position="399"/>
    </location>
</feature>
<proteinExistence type="predicted"/>
<keyword evidence="6 7" id="KW-0472">Membrane</keyword>
<keyword evidence="5 7" id="KW-1133">Transmembrane helix</keyword>
<organism evidence="8">
    <name type="scientific">freshwater metagenome</name>
    <dbReference type="NCBI Taxonomy" id="449393"/>
    <lineage>
        <taxon>unclassified sequences</taxon>
        <taxon>metagenomes</taxon>
        <taxon>ecological metagenomes</taxon>
    </lineage>
</organism>
<evidence type="ECO:0000256" key="6">
    <source>
        <dbReference type="ARBA" id="ARBA00023136"/>
    </source>
</evidence>
<dbReference type="PANTHER" id="PTHR23513:SF11">
    <property type="entry name" value="STAPHYLOFERRIN A TRANSPORTER"/>
    <property type="match status" value="1"/>
</dbReference>
<keyword evidence="3" id="KW-1003">Cell membrane</keyword>
<feature type="transmembrane region" description="Helical" evidence="7">
    <location>
        <begin position="292"/>
        <end position="311"/>
    </location>
</feature>
<sequence length="408" mass="43162">MSAARRIAGRTFAALVVPNYRKYFIGQVISNSGTWMQSVAQGWLILQLTGHNGFYLGVSVALQYLPMLLLGSYGGLLVDRTSKRKVLYVTQSTAGLSALILGLLVSTNHAQVWQVFVLSLALGVSNMFDVPARQAFIQEMVGRDLITNAVSLNSALMNSGRLIGPAISAGVIAAWGTAACFFVNAGSYVAVLIALLAMDGSKLTPIRRVTRAKGQVMLGLRYVKDNPVLRRPLIAVAIVGTFAFNFTVTLPLLVQRTFHDQRAGDYGILLSAMGLGAILGGLTVAHRSRPSLKLMSVLGILFGLCMAGVALSPNQVVATILLVPTGAFSIAFVSTGNAMLQLNSTEEMRGRVMSLHATAFLGSTPIGAPIIGIICNLTNPRVGLGVGAGLTFLTGLMLVRQSKEVTVA</sequence>
<feature type="transmembrane region" description="Helical" evidence="7">
    <location>
        <begin position="111"/>
        <end position="128"/>
    </location>
</feature>
<dbReference type="SUPFAM" id="SSF103473">
    <property type="entry name" value="MFS general substrate transporter"/>
    <property type="match status" value="1"/>
</dbReference>
<dbReference type="PANTHER" id="PTHR23513">
    <property type="entry name" value="INTEGRAL MEMBRANE EFFLUX PROTEIN-RELATED"/>
    <property type="match status" value="1"/>
</dbReference>
<dbReference type="CDD" id="cd06173">
    <property type="entry name" value="MFS_MefA_like"/>
    <property type="match status" value="1"/>
</dbReference>
<evidence type="ECO:0000313" key="8">
    <source>
        <dbReference type="EMBL" id="CAB4785531.1"/>
    </source>
</evidence>
<feature type="transmembrane region" description="Helical" evidence="7">
    <location>
        <begin position="86"/>
        <end position="105"/>
    </location>
</feature>
<evidence type="ECO:0000256" key="1">
    <source>
        <dbReference type="ARBA" id="ARBA00004651"/>
    </source>
</evidence>
<dbReference type="InterPro" id="IPR036259">
    <property type="entry name" value="MFS_trans_sf"/>
</dbReference>
<gene>
    <name evidence="8" type="ORF">UFOPK2958_00809</name>
</gene>
<dbReference type="AlphaFoldDB" id="A0A6J6WK40"/>
<feature type="transmembrane region" description="Helical" evidence="7">
    <location>
        <begin position="266"/>
        <end position="285"/>
    </location>
</feature>
<evidence type="ECO:0000256" key="4">
    <source>
        <dbReference type="ARBA" id="ARBA00022692"/>
    </source>
</evidence>
<accession>A0A6J6WK40</accession>
<keyword evidence="4 7" id="KW-0812">Transmembrane</keyword>
<evidence type="ECO:0000256" key="3">
    <source>
        <dbReference type="ARBA" id="ARBA00022475"/>
    </source>
</evidence>
<name>A0A6J6WK40_9ZZZZ</name>
<evidence type="ECO:0000256" key="7">
    <source>
        <dbReference type="SAM" id="Phobius"/>
    </source>
</evidence>
<dbReference type="InterPro" id="IPR010290">
    <property type="entry name" value="TM_effector"/>
</dbReference>
<dbReference type="EMBL" id="CAFAAB010000082">
    <property type="protein sequence ID" value="CAB4785531.1"/>
    <property type="molecule type" value="Genomic_DNA"/>
</dbReference>
<evidence type="ECO:0000256" key="2">
    <source>
        <dbReference type="ARBA" id="ARBA00022448"/>
    </source>
</evidence>